<dbReference type="EMBL" id="NNRL01000147">
    <property type="protein sequence ID" value="OYR17448.1"/>
    <property type="molecule type" value="Genomic_DNA"/>
</dbReference>
<accession>A0A256FRS3</accession>
<dbReference type="AlphaFoldDB" id="A0A256FRS3"/>
<gene>
    <name evidence="1" type="ORF">CEV33_3905</name>
</gene>
<proteinExistence type="predicted"/>
<dbReference type="Proteomes" id="UP000216478">
    <property type="component" value="Unassembled WGS sequence"/>
</dbReference>
<sequence length="44" mass="5282">MTLEWFVNISDLRQDLSPTSHTRPNVSMMLTSHYNTVRRQRSQF</sequence>
<evidence type="ECO:0000313" key="2">
    <source>
        <dbReference type="Proteomes" id="UP000216478"/>
    </source>
</evidence>
<name>A0A256FRS3_9HYPH</name>
<comment type="caution">
    <text evidence="1">The sequence shown here is derived from an EMBL/GenBank/DDBJ whole genome shotgun (WGS) entry which is preliminary data.</text>
</comment>
<protein>
    <submittedName>
        <fullName evidence="1">Uncharacterized protein</fullName>
    </submittedName>
</protein>
<organism evidence="1 2">
    <name type="scientific">Brucella grignonensis</name>
    <dbReference type="NCBI Taxonomy" id="94627"/>
    <lineage>
        <taxon>Bacteria</taxon>
        <taxon>Pseudomonadati</taxon>
        <taxon>Pseudomonadota</taxon>
        <taxon>Alphaproteobacteria</taxon>
        <taxon>Hyphomicrobiales</taxon>
        <taxon>Brucellaceae</taxon>
        <taxon>Brucella/Ochrobactrum group</taxon>
        <taxon>Brucella</taxon>
    </lineage>
</organism>
<keyword evidence="2" id="KW-1185">Reference proteome</keyword>
<reference evidence="1 2" key="1">
    <citation type="submission" date="2017-07" db="EMBL/GenBank/DDBJ databases">
        <title>Phylogenetic study on the rhizospheric bacterium Ochrobactrum sp. A44.</title>
        <authorList>
            <person name="Krzyzanowska D.M."/>
            <person name="Ossowicki A."/>
            <person name="Rajewska M."/>
            <person name="Maciag T."/>
            <person name="Kaczynski Z."/>
            <person name="Czerwicka M."/>
            <person name="Jafra S."/>
        </authorList>
    </citation>
    <scope>NUCLEOTIDE SEQUENCE [LARGE SCALE GENOMIC DNA]</scope>
    <source>
        <strain evidence="1 2">OgA9a</strain>
    </source>
</reference>
<evidence type="ECO:0000313" key="1">
    <source>
        <dbReference type="EMBL" id="OYR17448.1"/>
    </source>
</evidence>